<protein>
    <submittedName>
        <fullName evidence="2">Uncharacterized protein</fullName>
    </submittedName>
</protein>
<sequence length="413" mass="45321">MPVRLDQIPSPAPRPAPPRIWFWVCLLPLLLLLGMGETLLFASEPLNAQSIDSWQRALGVPLFVWCVLLFGRLLLYFGQQGASDGWDEARDEDFCRKMRRGRRSQQVLSANLFTALRNPGEEGATQLDALLSGTEVLTAQPTRLDEIVVRHSRLSGEKHEDLEKVLLNIFSQVLVELAQTLAQLPDEKPLALLLEVESGLPQSQWRPAWHTAWNASGIRQSVVPVEGQGLSAVDQWLDQRIDDQALLLVVALQFAPLQPEGKAEAAVGLLLGNRLTQTTLPPMAYLHRPEQGRAHTPDALLYATRQALDWVPMDAKSIEHAWRAGVDGQRNATISTVLTEVPMPVKYPQGLIDLDASLGHPGTASPWLAIAVATQTIQRGAGPQFIFSGDSVADAGLWSTVLTPVLPLSTKES</sequence>
<accession>A0AAE7DD81</accession>
<dbReference type="AlphaFoldDB" id="A0AAE7DD81"/>
<keyword evidence="1" id="KW-0812">Transmembrane</keyword>
<keyword evidence="1" id="KW-0472">Membrane</keyword>
<reference evidence="2 3" key="1">
    <citation type="submission" date="2020-04" db="EMBL/GenBank/DDBJ databases">
        <authorList>
            <person name="Yao Y."/>
            <person name="He Z."/>
        </authorList>
    </citation>
    <scope>NUCLEOTIDE SEQUENCE [LARGE SCALE GENOMIC DNA]</scope>
    <source>
        <strain evidence="2 3">CY-1</strain>
    </source>
</reference>
<evidence type="ECO:0000313" key="3">
    <source>
        <dbReference type="Proteomes" id="UP000501367"/>
    </source>
</evidence>
<keyword evidence="1" id="KW-1133">Transmembrane helix</keyword>
<feature type="transmembrane region" description="Helical" evidence="1">
    <location>
        <begin position="54"/>
        <end position="77"/>
    </location>
</feature>
<gene>
    <name evidence="2" type="ORF">HGP31_07300</name>
</gene>
<proteinExistence type="predicted"/>
<feature type="transmembrane region" description="Helical" evidence="1">
    <location>
        <begin position="20"/>
        <end position="42"/>
    </location>
</feature>
<organism evidence="2 3">
    <name type="scientific">Pseudomonas umsongensis</name>
    <dbReference type="NCBI Taxonomy" id="198618"/>
    <lineage>
        <taxon>Bacteria</taxon>
        <taxon>Pseudomonadati</taxon>
        <taxon>Pseudomonadota</taxon>
        <taxon>Gammaproteobacteria</taxon>
        <taxon>Pseudomonadales</taxon>
        <taxon>Pseudomonadaceae</taxon>
        <taxon>Pseudomonas</taxon>
    </lineage>
</organism>
<dbReference type="Proteomes" id="UP000501367">
    <property type="component" value="Chromosome"/>
</dbReference>
<evidence type="ECO:0000256" key="1">
    <source>
        <dbReference type="SAM" id="Phobius"/>
    </source>
</evidence>
<dbReference type="EMBL" id="CP051487">
    <property type="protein sequence ID" value="QJC78118.1"/>
    <property type="molecule type" value="Genomic_DNA"/>
</dbReference>
<dbReference type="KEGG" id="pum:HGP31_07300"/>
<evidence type="ECO:0000313" key="2">
    <source>
        <dbReference type="EMBL" id="QJC78118.1"/>
    </source>
</evidence>
<name>A0AAE7DD81_9PSED</name>